<proteinExistence type="inferred from homology"/>
<dbReference type="OrthoDB" id="9803906at2"/>
<evidence type="ECO:0000256" key="9">
    <source>
        <dbReference type="ARBA" id="ARBA00023125"/>
    </source>
</evidence>
<evidence type="ECO:0000256" key="4">
    <source>
        <dbReference type="ARBA" id="ARBA00022771"/>
    </source>
</evidence>
<dbReference type="GO" id="GO:0140664">
    <property type="term" value="F:ATP-dependent DNA damage sensor activity"/>
    <property type="evidence" value="ECO:0007669"/>
    <property type="project" value="InterPro"/>
</dbReference>
<keyword evidence="7 11" id="KW-0067">ATP-binding</keyword>
<evidence type="ECO:0000313" key="15">
    <source>
        <dbReference type="EMBL" id="MUG31980.1"/>
    </source>
</evidence>
<dbReference type="InterPro" id="IPR020568">
    <property type="entry name" value="Ribosomal_Su5_D2-typ_SF"/>
</dbReference>
<protein>
    <recommendedName>
        <fullName evidence="11 12">DNA repair protein RadA</fullName>
    </recommendedName>
</protein>
<keyword evidence="5" id="KW-0378">Hydrolase</keyword>
<evidence type="ECO:0000313" key="16">
    <source>
        <dbReference type="Proteomes" id="UP000442109"/>
    </source>
</evidence>
<dbReference type="GO" id="GO:0005829">
    <property type="term" value="C:cytosol"/>
    <property type="evidence" value="ECO:0007669"/>
    <property type="project" value="TreeGrafter"/>
</dbReference>
<evidence type="ECO:0000256" key="10">
    <source>
        <dbReference type="ARBA" id="ARBA00023204"/>
    </source>
</evidence>
<organism evidence="15 16">
    <name type="scientific">Psychrobacter sanguinis</name>
    <dbReference type="NCBI Taxonomy" id="861445"/>
    <lineage>
        <taxon>Bacteria</taxon>
        <taxon>Pseudomonadati</taxon>
        <taxon>Pseudomonadota</taxon>
        <taxon>Gammaproteobacteria</taxon>
        <taxon>Moraxellales</taxon>
        <taxon>Moraxellaceae</taxon>
        <taxon>Psychrobacter</taxon>
    </lineage>
</organism>
<dbReference type="GO" id="GO:0008270">
    <property type="term" value="F:zinc ion binding"/>
    <property type="evidence" value="ECO:0007669"/>
    <property type="project" value="UniProtKB-KW"/>
</dbReference>
<comment type="function">
    <text evidence="11">Plays a role in repairing double-strand DNA breaks, probably involving stabilizing or processing branched DNA or blocked replication forks.</text>
</comment>
<dbReference type="AlphaFoldDB" id="A0A844LZY9"/>
<keyword evidence="1 11" id="KW-0479">Metal-binding</keyword>
<evidence type="ECO:0000256" key="5">
    <source>
        <dbReference type="ARBA" id="ARBA00022801"/>
    </source>
</evidence>
<evidence type="ECO:0000256" key="13">
    <source>
        <dbReference type="RuleBase" id="RU003555"/>
    </source>
</evidence>
<dbReference type="InterPro" id="IPR003593">
    <property type="entry name" value="AAA+_ATPase"/>
</dbReference>
<feature type="binding site" evidence="11">
    <location>
        <begin position="118"/>
        <end position="125"/>
    </location>
    <ligand>
        <name>ATP</name>
        <dbReference type="ChEBI" id="CHEBI:30616"/>
    </ligand>
</feature>
<sequence>MAKSKSSYVCQNCGAYFGKWAGQCSDCGEWNTLVEAPNVSLPHHNKSAAKGAMAAHTGPKVLAGAKSDRMNYSGSQSGVVTLGSVNVTFDTRLPTGISEFDRVLGGGLVAGSVVLIGGDPGIGKSTILLQTAANMADPESLSGSALYVTGEESLSQVAMRAQRLGLSSDHLKVMTETNVETICAALTQEQPAVAIIDSIQTIYTDAINSAPGGVSQIRESAAMLTRYAKQTGTALFLVGHVTKEGTLAGPRVLEHMVDTVLYFEGQSDSRFRMIRAVKNRFGAVNELGIFGMTDTGLKEVANPSAIFLSRYDKPISGSIVMVSREGTRPLLVEVQALVDDSAGQPRRMALGLDPQRLAMLLAVMHRHGGIHTSGQDVYVNVVGGVKVMETGSDLAVLLACASSIKERPLPSSLAVFGEVGLSGEIRPVPNGQERLKEAMKHGFTHAIVPKANAPKNLMGQFKGITVITADRLDDAIDRAFEI</sequence>
<feature type="region of interest" description="Lon-protease-like" evidence="11">
    <location>
        <begin position="376"/>
        <end position="482"/>
    </location>
</feature>
<dbReference type="EMBL" id="WFKQ01000002">
    <property type="protein sequence ID" value="MUG31980.1"/>
    <property type="molecule type" value="Genomic_DNA"/>
</dbReference>
<dbReference type="GO" id="GO:0016787">
    <property type="term" value="F:hydrolase activity"/>
    <property type="evidence" value="ECO:0007669"/>
    <property type="project" value="UniProtKB-KW"/>
</dbReference>
<comment type="caution">
    <text evidence="15">The sequence shown here is derived from an EMBL/GenBank/DDBJ whole genome shotgun (WGS) entry which is preliminary data.</text>
</comment>
<dbReference type="FunFam" id="3.40.50.300:FF:000050">
    <property type="entry name" value="DNA repair protein RadA"/>
    <property type="match status" value="1"/>
</dbReference>
<dbReference type="SUPFAM" id="SSF52540">
    <property type="entry name" value="P-loop containing nucleoside triphosphate hydrolases"/>
    <property type="match status" value="1"/>
</dbReference>
<reference evidence="15 16" key="1">
    <citation type="journal article" date="2019" name="PLoS ONE">
        <title>Pup mortality in New Zealand sea lions (Phocarctos hookeri) at Enderby Island, Auckland Islands, 2013-18.</title>
        <authorList>
            <person name="Michael S.A."/>
            <person name="Hayman D.T.S."/>
            <person name="Gray R."/>
            <person name="Zhang J."/>
            <person name="Rogers L."/>
            <person name="Roe W.D."/>
        </authorList>
    </citation>
    <scope>NUCLEOTIDE SEQUENCE [LARGE SCALE GENOMIC DNA]</scope>
    <source>
        <strain evidence="15 16">SM868</strain>
    </source>
</reference>
<keyword evidence="3 11" id="KW-0227">DNA damage</keyword>
<evidence type="ECO:0000259" key="14">
    <source>
        <dbReference type="PROSITE" id="PS50162"/>
    </source>
</evidence>
<dbReference type="PANTHER" id="PTHR32472:SF10">
    <property type="entry name" value="DNA REPAIR PROTEIN RADA-LIKE PROTEIN"/>
    <property type="match status" value="1"/>
</dbReference>
<dbReference type="Proteomes" id="UP000442109">
    <property type="component" value="Unassembled WGS sequence"/>
</dbReference>
<dbReference type="CDD" id="cd01121">
    <property type="entry name" value="RadA_SMS_N"/>
    <property type="match status" value="1"/>
</dbReference>
<comment type="domain">
    <text evidence="11">The middle region has homology to RecA with ATPase motifs including the RadA KNRFG motif, while the C-terminus is homologous to Lon protease.</text>
</comment>
<dbReference type="InterPro" id="IPR014721">
    <property type="entry name" value="Ribsml_uS5_D2-typ_fold_subgr"/>
</dbReference>
<gene>
    <name evidence="11 15" type="primary">radA</name>
    <name evidence="15" type="ORF">GB996_04135</name>
</gene>
<keyword evidence="16" id="KW-1185">Reference proteome</keyword>
<evidence type="ECO:0000256" key="6">
    <source>
        <dbReference type="ARBA" id="ARBA00022833"/>
    </source>
</evidence>
<keyword evidence="6 13" id="KW-0862">Zinc</keyword>
<dbReference type="InterPro" id="IPR004504">
    <property type="entry name" value="DNA_repair_RadA"/>
</dbReference>
<dbReference type="PROSITE" id="PS50162">
    <property type="entry name" value="RECA_2"/>
    <property type="match status" value="1"/>
</dbReference>
<comment type="similarity">
    <text evidence="11 13">Belongs to the RecA family. RadA subfamily.</text>
</comment>
<dbReference type="PRINTS" id="PR01874">
    <property type="entry name" value="DNAREPAIRADA"/>
</dbReference>
<keyword evidence="2 11" id="KW-0547">Nucleotide-binding</keyword>
<comment type="function">
    <text evidence="13">DNA-dependent ATPase involved in processing of recombination intermediates, plays a role in repairing DNA breaks. Stimulates the branch migration of RecA-mediated strand transfer reactions, allowing the 3' invading strand to extend heteroduplex DNA faster. Binds ssDNA in the presence of ADP but not other nucleotides, has ATPase activity that is stimulated by ssDNA and various branched DNA structures, but inhibited by SSB. Does not have RecA's homology-searching function.</text>
</comment>
<evidence type="ECO:0000256" key="8">
    <source>
        <dbReference type="ARBA" id="ARBA00023016"/>
    </source>
</evidence>
<dbReference type="RefSeq" id="WP_110816346.1">
    <property type="nucleotide sequence ID" value="NZ_WFKQ01000002.1"/>
</dbReference>
<dbReference type="InterPro" id="IPR041166">
    <property type="entry name" value="Rubredoxin_2"/>
</dbReference>
<dbReference type="InterPro" id="IPR020588">
    <property type="entry name" value="RecA_ATP-bd"/>
</dbReference>
<accession>A0A844LZY9</accession>
<dbReference type="GO" id="GO:0003684">
    <property type="term" value="F:damaged DNA binding"/>
    <property type="evidence" value="ECO:0007669"/>
    <property type="project" value="InterPro"/>
</dbReference>
<dbReference type="GO" id="GO:0005524">
    <property type="term" value="F:ATP binding"/>
    <property type="evidence" value="ECO:0007669"/>
    <property type="project" value="UniProtKB-UniRule"/>
</dbReference>
<dbReference type="HAMAP" id="MF_01498">
    <property type="entry name" value="RadA_bact"/>
    <property type="match status" value="1"/>
</dbReference>
<dbReference type="Gene3D" id="3.30.230.10">
    <property type="match status" value="1"/>
</dbReference>
<dbReference type="PANTHER" id="PTHR32472">
    <property type="entry name" value="DNA REPAIR PROTEIN RADA"/>
    <property type="match status" value="1"/>
</dbReference>
<dbReference type="InterPro" id="IPR027417">
    <property type="entry name" value="P-loop_NTPase"/>
</dbReference>
<feature type="short sequence motif" description="RadA KNRFG motif" evidence="11">
    <location>
        <begin position="278"/>
        <end position="282"/>
    </location>
</feature>
<evidence type="ECO:0000256" key="1">
    <source>
        <dbReference type="ARBA" id="ARBA00022723"/>
    </source>
</evidence>
<dbReference type="Gene3D" id="3.40.50.300">
    <property type="entry name" value="P-loop containing nucleotide triphosphate hydrolases"/>
    <property type="match status" value="1"/>
</dbReference>
<dbReference type="GO" id="GO:0000725">
    <property type="term" value="P:recombinational repair"/>
    <property type="evidence" value="ECO:0007669"/>
    <property type="project" value="UniProtKB-UniRule"/>
</dbReference>
<evidence type="ECO:0000256" key="3">
    <source>
        <dbReference type="ARBA" id="ARBA00022763"/>
    </source>
</evidence>
<name>A0A844LZY9_9GAMM</name>
<evidence type="ECO:0000256" key="7">
    <source>
        <dbReference type="ARBA" id="ARBA00022840"/>
    </source>
</evidence>
<evidence type="ECO:0000256" key="11">
    <source>
        <dbReference type="HAMAP-Rule" id="MF_01498"/>
    </source>
</evidence>
<dbReference type="SUPFAM" id="SSF54211">
    <property type="entry name" value="Ribosomal protein S5 domain 2-like"/>
    <property type="match status" value="1"/>
</dbReference>
<dbReference type="Pfam" id="PF13541">
    <property type="entry name" value="ChlI"/>
    <property type="match status" value="1"/>
</dbReference>
<keyword evidence="8 11" id="KW-0346">Stress response</keyword>
<dbReference type="NCBIfam" id="TIGR00416">
    <property type="entry name" value="sms"/>
    <property type="match status" value="1"/>
</dbReference>
<feature type="domain" description="RecA family profile 1" evidence="14">
    <location>
        <begin position="89"/>
        <end position="241"/>
    </location>
</feature>
<keyword evidence="4 13" id="KW-0863">Zinc-finger</keyword>
<dbReference type="Pfam" id="PF18073">
    <property type="entry name" value="Zn_ribbon_LapB"/>
    <property type="match status" value="1"/>
</dbReference>
<evidence type="ECO:0000256" key="2">
    <source>
        <dbReference type="ARBA" id="ARBA00022741"/>
    </source>
</evidence>
<evidence type="ECO:0000256" key="12">
    <source>
        <dbReference type="NCBIfam" id="TIGR00416"/>
    </source>
</evidence>
<keyword evidence="9 11" id="KW-0238">DNA-binding</keyword>
<dbReference type="SMART" id="SM00382">
    <property type="entry name" value="AAA"/>
    <property type="match status" value="1"/>
</dbReference>
<dbReference type="Pfam" id="PF13481">
    <property type="entry name" value="AAA_25"/>
    <property type="match status" value="1"/>
</dbReference>
<keyword evidence="10 11" id="KW-0234">DNA repair</keyword>